<dbReference type="InterPro" id="IPR000719">
    <property type="entry name" value="Prot_kinase_dom"/>
</dbReference>
<feature type="compositionally biased region" description="Basic and acidic residues" evidence="1">
    <location>
        <begin position="11"/>
        <end position="33"/>
    </location>
</feature>
<dbReference type="GO" id="GO:0005524">
    <property type="term" value="F:ATP binding"/>
    <property type="evidence" value="ECO:0007669"/>
    <property type="project" value="InterPro"/>
</dbReference>
<evidence type="ECO:0000256" key="1">
    <source>
        <dbReference type="SAM" id="MobiDB-lite"/>
    </source>
</evidence>
<dbReference type="Pfam" id="PF00069">
    <property type="entry name" value="Pkinase"/>
    <property type="match status" value="1"/>
</dbReference>
<evidence type="ECO:0000313" key="3">
    <source>
        <dbReference type="EMBL" id="RDW65973.1"/>
    </source>
</evidence>
<dbReference type="EMBL" id="PDLM01000011">
    <property type="protein sequence ID" value="RDW65973.1"/>
    <property type="molecule type" value="Genomic_DNA"/>
</dbReference>
<accession>A0A3D8QVV7</accession>
<feature type="region of interest" description="Disordered" evidence="1">
    <location>
        <begin position="509"/>
        <end position="528"/>
    </location>
</feature>
<feature type="region of interest" description="Disordered" evidence="1">
    <location>
        <begin position="1"/>
        <end position="33"/>
    </location>
</feature>
<feature type="domain" description="Protein kinase" evidence="2">
    <location>
        <begin position="161"/>
        <end position="486"/>
    </location>
</feature>
<keyword evidence="4" id="KW-1185">Reference proteome</keyword>
<sequence length="776" mass="87768">MPKLHNSQLEHTLEHSLEHSRAGDENERVKDPAADACPNNLLTTCLLLSAKVNEGSNARLENDHTITIEEGNSSKKTGCVPLPTSDELNRTIPSSISEPIPKRIQRQESRIQKGAAVSASRISLSDFHKAKYQFRWPSLNGCNDNLPNCCVVEPGGGIPFKVWRETIGTTQNASVNAFEVPIEYGFADTLAVKEICFEKNGNIKEIRNEINNLQDLRHNHVITFLGTYIRDDRFIGIVMFPVASYNLKTFIRMTTEHNMQYQRNPRDEEGEPIEEHEHCVHLRRYFACLCRSMIYLHDHMRIKHKDIKPENILVDSYDSVIITDFGISTRHTGASNAITSGPTGRTVQYAAPEAMDEERPRDFSIDIFSLGCVFLEMANVLYGETIDCLYEFLSKQPAANSGEESVTYYDCADEVRSWISKLKQKEGGWSLVSRQNAGSLQPTDNDIFDMILKMMSDEPKDRPSSTQAWALFDRATNPCHNCHPSFIGSTRASSRRRPQSIVSEIIPENNYSQPTTSSTSLARPSKTVTEIQPKQRTVDKNLAQHYISTHDFGDRPVASPIPDTAISDIGEVGMADITTNQVKRQRQSTPLNSREHLSVDYRPRTPNQAPKIGISSVASITASSSTESPKSNLDNESPFVSYQPSHTAPRVREISPPQNQSPLVKRLVRVFSLVRHPRIENKLEDEIEAMILVFKEEGKPIELIDWRKNHEDLSQGVLMRIPRRKGSNWRCVKGDLNLWKVLPLKYNMRRVFGNLRTIFFKGNWPDDQLLTISGGR</sequence>
<feature type="region of interest" description="Disordered" evidence="1">
    <location>
        <begin position="69"/>
        <end position="94"/>
    </location>
</feature>
<comment type="caution">
    <text evidence="3">The sequence shown here is derived from an EMBL/GenBank/DDBJ whole genome shotgun (WGS) entry which is preliminary data.</text>
</comment>
<evidence type="ECO:0000313" key="4">
    <source>
        <dbReference type="Proteomes" id="UP000256645"/>
    </source>
</evidence>
<protein>
    <recommendedName>
        <fullName evidence="2">Protein kinase domain-containing protein</fullName>
    </recommendedName>
</protein>
<proteinExistence type="predicted"/>
<feature type="compositionally biased region" description="Low complexity" evidence="1">
    <location>
        <begin position="614"/>
        <end position="628"/>
    </location>
</feature>
<feature type="compositionally biased region" description="Polar residues" evidence="1">
    <location>
        <begin position="582"/>
        <end position="592"/>
    </location>
</feature>
<dbReference type="Gene3D" id="3.30.200.20">
    <property type="entry name" value="Phosphorylase Kinase, domain 1"/>
    <property type="match status" value="1"/>
</dbReference>
<feature type="compositionally biased region" description="Polar residues" evidence="1">
    <location>
        <begin position="1"/>
        <end position="10"/>
    </location>
</feature>
<dbReference type="SMART" id="SM00220">
    <property type="entry name" value="S_TKc"/>
    <property type="match status" value="1"/>
</dbReference>
<reference evidence="3 4" key="1">
    <citation type="journal article" date="2018" name="IMA Fungus">
        <title>IMA Genome-F 9: Draft genome sequence of Annulohypoxylon stygium, Aspergillus mulundensis, Berkeleyomyces basicola (syn. Thielaviopsis basicola), Ceratocystis smalleyi, two Cercospora beticola strains, Coleophoma cylindrospora, Fusarium fracticaudum, Phialophora cf. hyalina, and Morchella septimelata.</title>
        <authorList>
            <person name="Wingfield B.D."/>
            <person name="Bills G.F."/>
            <person name="Dong Y."/>
            <person name="Huang W."/>
            <person name="Nel W.J."/>
            <person name="Swalarsk-Parry B.S."/>
            <person name="Vaghefi N."/>
            <person name="Wilken P.M."/>
            <person name="An Z."/>
            <person name="de Beer Z.W."/>
            <person name="De Vos L."/>
            <person name="Chen L."/>
            <person name="Duong T.A."/>
            <person name="Gao Y."/>
            <person name="Hammerbacher A."/>
            <person name="Kikkert J.R."/>
            <person name="Li Y."/>
            <person name="Li H."/>
            <person name="Li K."/>
            <person name="Li Q."/>
            <person name="Liu X."/>
            <person name="Ma X."/>
            <person name="Naidoo K."/>
            <person name="Pethybridge S.J."/>
            <person name="Sun J."/>
            <person name="Steenkamp E.T."/>
            <person name="van der Nest M.A."/>
            <person name="van Wyk S."/>
            <person name="Wingfield M.J."/>
            <person name="Xiong C."/>
            <person name="Yue Q."/>
            <person name="Zhang X."/>
        </authorList>
    </citation>
    <scope>NUCLEOTIDE SEQUENCE [LARGE SCALE GENOMIC DNA]</scope>
    <source>
        <strain evidence="3 4">BP6252</strain>
    </source>
</reference>
<name>A0A3D8QVV7_9HELO</name>
<dbReference type="PROSITE" id="PS00108">
    <property type="entry name" value="PROTEIN_KINASE_ST"/>
    <property type="match status" value="1"/>
</dbReference>
<dbReference type="InterPro" id="IPR011009">
    <property type="entry name" value="Kinase-like_dom_sf"/>
</dbReference>
<dbReference type="AlphaFoldDB" id="A0A3D8QVV7"/>
<dbReference type="PROSITE" id="PS50011">
    <property type="entry name" value="PROTEIN_KINASE_DOM"/>
    <property type="match status" value="1"/>
</dbReference>
<feature type="compositionally biased region" description="Basic and acidic residues" evidence="1">
    <location>
        <begin position="593"/>
        <end position="603"/>
    </location>
</feature>
<dbReference type="Proteomes" id="UP000256645">
    <property type="component" value="Unassembled WGS sequence"/>
</dbReference>
<dbReference type="InterPro" id="IPR053235">
    <property type="entry name" value="Ser_Thr_kinase"/>
</dbReference>
<dbReference type="GO" id="GO:0005737">
    <property type="term" value="C:cytoplasm"/>
    <property type="evidence" value="ECO:0007669"/>
    <property type="project" value="TreeGrafter"/>
</dbReference>
<dbReference type="PANTHER" id="PTHR24361">
    <property type="entry name" value="MITOGEN-ACTIVATED KINASE KINASE KINASE"/>
    <property type="match status" value="1"/>
</dbReference>
<feature type="region of interest" description="Disordered" evidence="1">
    <location>
        <begin position="582"/>
        <end position="658"/>
    </location>
</feature>
<dbReference type="InterPro" id="IPR008271">
    <property type="entry name" value="Ser/Thr_kinase_AS"/>
</dbReference>
<dbReference type="STRING" id="1849047.A0A3D8QVV7"/>
<gene>
    <name evidence="3" type="ORF">BP6252_09608</name>
</gene>
<dbReference type="CDD" id="cd00180">
    <property type="entry name" value="PKc"/>
    <property type="match status" value="1"/>
</dbReference>
<dbReference type="GO" id="GO:0004674">
    <property type="term" value="F:protein serine/threonine kinase activity"/>
    <property type="evidence" value="ECO:0007669"/>
    <property type="project" value="TreeGrafter"/>
</dbReference>
<dbReference type="Gene3D" id="1.10.510.10">
    <property type="entry name" value="Transferase(Phosphotransferase) domain 1"/>
    <property type="match status" value="1"/>
</dbReference>
<evidence type="ECO:0000259" key="2">
    <source>
        <dbReference type="PROSITE" id="PS50011"/>
    </source>
</evidence>
<feature type="compositionally biased region" description="Polar residues" evidence="1">
    <location>
        <begin position="629"/>
        <end position="646"/>
    </location>
</feature>
<dbReference type="SUPFAM" id="SSF56112">
    <property type="entry name" value="Protein kinase-like (PK-like)"/>
    <property type="match status" value="1"/>
</dbReference>
<dbReference type="PANTHER" id="PTHR24361:SF613">
    <property type="entry name" value="NUCLEAR RECEPTOR-BINDING PROTEIN-RELATED"/>
    <property type="match status" value="1"/>
</dbReference>
<dbReference type="OrthoDB" id="4062651at2759"/>
<organism evidence="3 4">
    <name type="scientific">Coleophoma cylindrospora</name>
    <dbReference type="NCBI Taxonomy" id="1849047"/>
    <lineage>
        <taxon>Eukaryota</taxon>
        <taxon>Fungi</taxon>
        <taxon>Dikarya</taxon>
        <taxon>Ascomycota</taxon>
        <taxon>Pezizomycotina</taxon>
        <taxon>Leotiomycetes</taxon>
        <taxon>Helotiales</taxon>
        <taxon>Dermateaceae</taxon>
        <taxon>Coleophoma</taxon>
    </lineage>
</organism>